<sequence>MDNANLAHAHSPTSRPEPVPPPPHRRAPRACDSCRKRRSKCTGAVPCPNCTVFGFICKYTETPRQASQAAKPTIKTLESRLASVESLLAQSADPAATAFATSPPAAPSLRSDSSVLLPAVSFSPRVRDSESLDIDAETFVVPQKRTRTEHESGDLLVADGNGYFTYHGRSSLPVFHSPRFRDGILTLPFKIPMEDHIGPDSPNTIDALLLTLPLKRGEIMKLVSTYFAAAHPFLPIVDRSNFYLALSEGPGSFPFRCLLLAVLIVGAHLSVAPRISTAIIDKLCDMCQSVLVDYEVSHVLIAQAALVLSMMNSVKGQKFAKLVKSSWKLVGVAVRGAQELGLHRSLRNIKRPMPSNDASAAEETRRRTWAGCYIMDRIVSMCLGRPCMIRDEDWDALPPQGFSDIAEERADYEYLHAQLKFAQISGLMLQRVNAAHAPWKSDEGGGAATAAALRHDLEIRMRKWRDELPESLAIDDSHRAWTRRELLHLRFHTVVLIIQRSMGGEYDAKSFRSSLAVIRLLETFSNDKSAPPNIPNHLLFTGMPMTAMIAWDALLPEVTAGNADALTHMNRLHKVMEQLAQKEHSAFLVILMLCADSLDARGIESSLSHRKVRARIEKRKSQSQGRSTPRLGDLMGIDKDAATDDDCDPGNSVPADAGPPYMAGELSRANSGSVFSHGPSPFGSGPPNDLVMYANEDQLLLECSRVNGCTV</sequence>
<dbReference type="Proteomes" id="UP001212152">
    <property type="component" value="Unassembled WGS sequence"/>
</dbReference>
<dbReference type="GO" id="GO:0000981">
    <property type="term" value="F:DNA-binding transcription factor activity, RNA polymerase II-specific"/>
    <property type="evidence" value="ECO:0007669"/>
    <property type="project" value="InterPro"/>
</dbReference>
<dbReference type="PANTHER" id="PTHR46910">
    <property type="entry name" value="TRANSCRIPTION FACTOR PDR1"/>
    <property type="match status" value="1"/>
</dbReference>
<keyword evidence="6" id="KW-1185">Reference proteome</keyword>
<keyword evidence="2" id="KW-0539">Nucleus</keyword>
<dbReference type="GO" id="GO:0003677">
    <property type="term" value="F:DNA binding"/>
    <property type="evidence" value="ECO:0007669"/>
    <property type="project" value="InterPro"/>
</dbReference>
<dbReference type="EMBL" id="JADGJQ010000144">
    <property type="protein sequence ID" value="KAJ3167252.1"/>
    <property type="molecule type" value="Genomic_DNA"/>
</dbReference>
<dbReference type="Gene3D" id="4.10.240.10">
    <property type="entry name" value="Zn(2)-C6 fungal-type DNA-binding domain"/>
    <property type="match status" value="1"/>
</dbReference>
<feature type="region of interest" description="Disordered" evidence="3">
    <location>
        <begin position="1"/>
        <end position="28"/>
    </location>
</feature>
<protein>
    <recommendedName>
        <fullName evidence="4">Zn(2)-C6 fungal-type domain-containing protein</fullName>
    </recommendedName>
</protein>
<organism evidence="5 6">
    <name type="scientific">Geranomyces variabilis</name>
    <dbReference type="NCBI Taxonomy" id="109894"/>
    <lineage>
        <taxon>Eukaryota</taxon>
        <taxon>Fungi</taxon>
        <taxon>Fungi incertae sedis</taxon>
        <taxon>Chytridiomycota</taxon>
        <taxon>Chytridiomycota incertae sedis</taxon>
        <taxon>Chytridiomycetes</taxon>
        <taxon>Spizellomycetales</taxon>
        <taxon>Powellomycetaceae</taxon>
        <taxon>Geranomyces</taxon>
    </lineage>
</organism>
<evidence type="ECO:0000313" key="6">
    <source>
        <dbReference type="Proteomes" id="UP001212152"/>
    </source>
</evidence>
<dbReference type="Pfam" id="PF00172">
    <property type="entry name" value="Zn_clus"/>
    <property type="match status" value="1"/>
</dbReference>
<comment type="caution">
    <text evidence="5">The sequence shown here is derived from an EMBL/GenBank/DDBJ whole genome shotgun (WGS) entry which is preliminary data.</text>
</comment>
<feature type="domain" description="Zn(2)-C6 fungal-type" evidence="4">
    <location>
        <begin position="30"/>
        <end position="59"/>
    </location>
</feature>
<dbReference type="CDD" id="cd12148">
    <property type="entry name" value="fungal_TF_MHR"/>
    <property type="match status" value="1"/>
</dbReference>
<feature type="region of interest" description="Disordered" evidence="3">
    <location>
        <begin position="614"/>
        <end position="655"/>
    </location>
</feature>
<reference evidence="5" key="1">
    <citation type="submission" date="2020-05" db="EMBL/GenBank/DDBJ databases">
        <title>Phylogenomic resolution of chytrid fungi.</title>
        <authorList>
            <person name="Stajich J.E."/>
            <person name="Amses K."/>
            <person name="Simmons R."/>
            <person name="Seto K."/>
            <person name="Myers J."/>
            <person name="Bonds A."/>
            <person name="Quandt C.A."/>
            <person name="Barry K."/>
            <person name="Liu P."/>
            <person name="Grigoriev I."/>
            <person name="Longcore J.E."/>
            <person name="James T.Y."/>
        </authorList>
    </citation>
    <scope>NUCLEOTIDE SEQUENCE</scope>
    <source>
        <strain evidence="5">JEL0379</strain>
    </source>
</reference>
<dbReference type="InterPro" id="IPR007219">
    <property type="entry name" value="XnlR_reg_dom"/>
</dbReference>
<dbReference type="PROSITE" id="PS00463">
    <property type="entry name" value="ZN2_CY6_FUNGAL_1"/>
    <property type="match status" value="1"/>
</dbReference>
<dbReference type="Pfam" id="PF04082">
    <property type="entry name" value="Fungal_trans"/>
    <property type="match status" value="1"/>
</dbReference>
<dbReference type="AlphaFoldDB" id="A0AAD5TCI5"/>
<dbReference type="SMART" id="SM00066">
    <property type="entry name" value="GAL4"/>
    <property type="match status" value="1"/>
</dbReference>
<dbReference type="SMART" id="SM00906">
    <property type="entry name" value="Fungal_trans"/>
    <property type="match status" value="1"/>
</dbReference>
<accession>A0AAD5TCI5</accession>
<evidence type="ECO:0000313" key="5">
    <source>
        <dbReference type="EMBL" id="KAJ3167252.1"/>
    </source>
</evidence>
<dbReference type="InterPro" id="IPR001138">
    <property type="entry name" value="Zn2Cys6_DnaBD"/>
</dbReference>
<proteinExistence type="predicted"/>
<evidence type="ECO:0000259" key="4">
    <source>
        <dbReference type="PROSITE" id="PS50048"/>
    </source>
</evidence>
<dbReference type="InterPro" id="IPR036864">
    <property type="entry name" value="Zn2-C6_fun-type_DNA-bd_sf"/>
</dbReference>
<dbReference type="PROSITE" id="PS50048">
    <property type="entry name" value="ZN2_CY6_FUNGAL_2"/>
    <property type="match status" value="1"/>
</dbReference>
<dbReference type="GO" id="GO:0008270">
    <property type="term" value="F:zinc ion binding"/>
    <property type="evidence" value="ECO:0007669"/>
    <property type="project" value="InterPro"/>
</dbReference>
<evidence type="ECO:0000256" key="3">
    <source>
        <dbReference type="SAM" id="MobiDB-lite"/>
    </source>
</evidence>
<dbReference type="SUPFAM" id="SSF57701">
    <property type="entry name" value="Zn2/Cys6 DNA-binding domain"/>
    <property type="match status" value="1"/>
</dbReference>
<dbReference type="InterPro" id="IPR050987">
    <property type="entry name" value="AtrR-like"/>
</dbReference>
<dbReference type="PANTHER" id="PTHR46910:SF1">
    <property type="entry name" value="MISCELLANEOUS ZN(II)2CYS6 TRANSCRIPTION FACTOR (EUROFUNG)-RELATED"/>
    <property type="match status" value="1"/>
</dbReference>
<evidence type="ECO:0000256" key="2">
    <source>
        <dbReference type="ARBA" id="ARBA00023242"/>
    </source>
</evidence>
<keyword evidence="1" id="KW-0479">Metal-binding</keyword>
<evidence type="ECO:0000256" key="1">
    <source>
        <dbReference type="ARBA" id="ARBA00022723"/>
    </source>
</evidence>
<gene>
    <name evidence="5" type="ORF">HDU87_001700</name>
</gene>
<dbReference type="GO" id="GO:0006351">
    <property type="term" value="P:DNA-templated transcription"/>
    <property type="evidence" value="ECO:0007669"/>
    <property type="project" value="InterPro"/>
</dbReference>
<name>A0AAD5TCI5_9FUNG</name>
<dbReference type="CDD" id="cd00067">
    <property type="entry name" value="GAL4"/>
    <property type="match status" value="1"/>
</dbReference>